<dbReference type="InterPro" id="IPR033178">
    <property type="entry name" value="PSD_type1_pro"/>
</dbReference>
<dbReference type="GO" id="GO:0004609">
    <property type="term" value="F:phosphatidylserine decarboxylase activity"/>
    <property type="evidence" value="ECO:0007669"/>
    <property type="project" value="UniProtKB-UniRule"/>
</dbReference>
<reference evidence="13 14" key="1">
    <citation type="submission" date="2011-11" db="EMBL/GenBank/DDBJ databases">
        <title>Improved High-Quality Draft sequence of Beggiatoa alba B18lD.</title>
        <authorList>
            <consortium name="US DOE Joint Genome Institute"/>
            <person name="Lucas S."/>
            <person name="Han J."/>
            <person name="Lapidus A."/>
            <person name="Cheng J.-F."/>
            <person name="Goodwin L."/>
            <person name="Pitluck S."/>
            <person name="Peters L."/>
            <person name="Mikhailova N."/>
            <person name="Held B."/>
            <person name="Detter J.C."/>
            <person name="Han C."/>
            <person name="Tapia R."/>
            <person name="Land M."/>
            <person name="Hauser L."/>
            <person name="Kyrpides N."/>
            <person name="Ivanova N."/>
            <person name="Pagani I."/>
            <person name="Samuel K."/>
            <person name="Teske A."/>
            <person name="Mueller J."/>
            <person name="Woyke T."/>
        </authorList>
    </citation>
    <scope>NUCLEOTIDE SEQUENCE [LARGE SCALE GENOMIC DNA]</scope>
    <source>
        <strain evidence="13 14">B18LD</strain>
    </source>
</reference>
<evidence type="ECO:0000256" key="11">
    <source>
        <dbReference type="ARBA" id="ARBA00023317"/>
    </source>
</evidence>
<dbReference type="EC" id="4.1.1.65" evidence="12"/>
<dbReference type="InterPro" id="IPR033177">
    <property type="entry name" value="PSD-B"/>
</dbReference>
<keyword evidence="9 12" id="KW-0456">Lyase</keyword>
<organism evidence="13 14">
    <name type="scientific">Beggiatoa alba B18LD</name>
    <dbReference type="NCBI Taxonomy" id="395493"/>
    <lineage>
        <taxon>Bacteria</taxon>
        <taxon>Pseudomonadati</taxon>
        <taxon>Pseudomonadota</taxon>
        <taxon>Gammaproteobacteria</taxon>
        <taxon>Thiotrichales</taxon>
        <taxon>Thiotrichaceae</taxon>
        <taxon>Beggiatoa</taxon>
    </lineage>
</organism>
<keyword evidence="8 12" id="KW-0594">Phospholipid biosynthesis</keyword>
<keyword evidence="4 12" id="KW-0210">Decarboxylase</keyword>
<sequence>MLKTSSFTDKLKTFPQYVIPQHLLSQWIHHVMRWQGGCVTHWAIKQFVQHYQVDMQAAELSKPTDYKNFNQFFTRTLRTDARPIAANHIISPVDGVISQLGAISQHQLLQAKGHEFSLTALLGGSTHLSTYFDNGLFCTIYLSPKDYHRIHSPITGYVREMTYIPGKLFSVNKRTTQVVPQLFARNERLICILETAIGKVAVIFVGALFVGSMETKWAGTITPPYQGQMQSWQYLPNELSLQCGEEMGRFNMGSTVILLLPPNRARWLAQYEPDSALRMGQALAELAT</sequence>
<dbReference type="HAMAP" id="MF_00662">
    <property type="entry name" value="PS_decarb_PSD_B_type1"/>
    <property type="match status" value="1"/>
</dbReference>
<feature type="modified residue" description="Pyruvic acid (Ser); by autocatalysis" evidence="12">
    <location>
        <position position="254"/>
    </location>
</feature>
<evidence type="ECO:0000256" key="1">
    <source>
        <dbReference type="ARBA" id="ARBA00005189"/>
    </source>
</evidence>
<feature type="active site" description="Schiff-base intermediate with substrate; via pyruvic acid; for decarboxylase activity" evidence="12">
    <location>
        <position position="254"/>
    </location>
</feature>
<keyword evidence="11 12" id="KW-0670">Pyruvate</keyword>
<dbReference type="PANTHER" id="PTHR10067:SF6">
    <property type="entry name" value="PHOSPHATIDYLSERINE DECARBOXYLASE PROENZYME, MITOCHONDRIAL"/>
    <property type="match status" value="1"/>
</dbReference>
<comment type="PTM">
    <text evidence="12">Is synthesized initially as an inactive proenzyme. Formation of the active enzyme involves a self-maturation process in which the active site pyruvoyl group is generated from an internal serine residue via an autocatalytic post-translational modification. Two non-identical subunits are generated from the proenzyme in this reaction, and the pyruvate is formed at the N-terminus of the alpha chain, which is derived from the carboxyl end of the proenzyme. The autoendoproteolytic cleavage occurs by a canonical serine protease mechanism, in which the side chain hydroxyl group of the serine supplies its oxygen atom to form the C-terminus of the beta chain, while the remainder of the serine residue undergoes an oxidative deamination to produce ammonia and the pyruvoyl prosthetic group on the alpha chain. During this reaction, the Ser that is part of the protease active site of the proenzyme becomes the pyruvoyl prosthetic group, which constitutes an essential element of the active site of the mature decarboxylase.</text>
</comment>
<dbReference type="PANTHER" id="PTHR10067">
    <property type="entry name" value="PHOSPHATIDYLSERINE DECARBOXYLASE"/>
    <property type="match status" value="1"/>
</dbReference>
<dbReference type="Proteomes" id="UP000005744">
    <property type="component" value="Unassembled WGS sequence"/>
</dbReference>
<keyword evidence="7 12" id="KW-0865">Zymogen</keyword>
<dbReference type="InterPro" id="IPR003817">
    <property type="entry name" value="PS_Dcarbxylase"/>
</dbReference>
<dbReference type="AlphaFoldDB" id="I3CDR2"/>
<dbReference type="NCBIfam" id="TIGR00163">
    <property type="entry name" value="PS_decarb"/>
    <property type="match status" value="1"/>
</dbReference>
<evidence type="ECO:0000256" key="8">
    <source>
        <dbReference type="ARBA" id="ARBA00023209"/>
    </source>
</evidence>
<feature type="chain" id="PRO_5023417135" description="Phosphatidylserine decarboxylase beta chain" evidence="12">
    <location>
        <begin position="1"/>
        <end position="253"/>
    </location>
</feature>
<feature type="active site" description="Charge relay system; for autoendoproteolytic cleavage activity" evidence="12">
    <location>
        <position position="254"/>
    </location>
</feature>
<dbReference type="GO" id="GO:0006646">
    <property type="term" value="P:phosphatidylethanolamine biosynthetic process"/>
    <property type="evidence" value="ECO:0007669"/>
    <property type="project" value="UniProtKB-UniRule"/>
</dbReference>
<gene>
    <name evidence="12" type="primary">psd</name>
    <name evidence="13" type="ORF">BegalDRAFT_0845</name>
</gene>
<evidence type="ECO:0000313" key="14">
    <source>
        <dbReference type="Proteomes" id="UP000005744"/>
    </source>
</evidence>
<name>I3CDR2_9GAMM</name>
<evidence type="ECO:0000256" key="9">
    <source>
        <dbReference type="ARBA" id="ARBA00023239"/>
    </source>
</evidence>
<comment type="subcellular location">
    <subcellularLocation>
        <location evidence="12">Cell membrane</location>
        <topology evidence="12">Peripheral membrane protein</topology>
    </subcellularLocation>
</comment>
<evidence type="ECO:0000256" key="2">
    <source>
        <dbReference type="ARBA" id="ARBA00022475"/>
    </source>
</evidence>
<dbReference type="EMBL" id="JH600070">
    <property type="protein sequence ID" value="EIJ41755.1"/>
    <property type="molecule type" value="Genomic_DNA"/>
</dbReference>
<comment type="pathway">
    <text evidence="1">Lipid metabolism.</text>
</comment>
<comment type="similarity">
    <text evidence="12">Belongs to the phosphatidylserine decarboxylase family. PSD-B subfamily. Prokaryotic type I sub-subfamily.</text>
</comment>
<keyword evidence="3 12" id="KW-0444">Lipid biosynthesis</keyword>
<comment type="pathway">
    <text evidence="12">Phospholipid metabolism; phosphatidylethanolamine biosynthesis; phosphatidylethanolamine from CDP-diacylglycerol: step 2/2.</text>
</comment>
<evidence type="ECO:0000256" key="5">
    <source>
        <dbReference type="ARBA" id="ARBA00023098"/>
    </source>
</evidence>
<feature type="active site" description="Charge relay system; for autoendoproteolytic cleavage activity" evidence="12">
    <location>
        <position position="94"/>
    </location>
</feature>
<feature type="site" description="Cleavage (non-hydrolytic); by autocatalysis" evidence="12">
    <location>
        <begin position="253"/>
        <end position="254"/>
    </location>
</feature>
<comment type="catalytic activity">
    <reaction evidence="12">
        <text>a 1,2-diacyl-sn-glycero-3-phospho-L-serine + H(+) = a 1,2-diacyl-sn-glycero-3-phosphoethanolamine + CO2</text>
        <dbReference type="Rhea" id="RHEA:20828"/>
        <dbReference type="ChEBI" id="CHEBI:15378"/>
        <dbReference type="ChEBI" id="CHEBI:16526"/>
        <dbReference type="ChEBI" id="CHEBI:57262"/>
        <dbReference type="ChEBI" id="CHEBI:64612"/>
        <dbReference type="EC" id="4.1.1.65"/>
    </reaction>
</comment>
<comment type="function">
    <text evidence="12">Catalyzes the formation of phosphatidylethanolamine (PtdEtn) from phosphatidylserine (PtdSer).</text>
</comment>
<dbReference type="GO" id="GO:0005886">
    <property type="term" value="C:plasma membrane"/>
    <property type="evidence" value="ECO:0007669"/>
    <property type="project" value="UniProtKB-SubCell"/>
</dbReference>
<dbReference type="UniPathway" id="UPA00558">
    <property type="reaction ID" value="UER00616"/>
</dbReference>
<evidence type="ECO:0000256" key="6">
    <source>
        <dbReference type="ARBA" id="ARBA00023136"/>
    </source>
</evidence>
<keyword evidence="2 12" id="KW-1003">Cell membrane</keyword>
<evidence type="ECO:0000313" key="13">
    <source>
        <dbReference type="EMBL" id="EIJ41755.1"/>
    </source>
</evidence>
<dbReference type="Pfam" id="PF02666">
    <property type="entry name" value="PS_Dcarbxylase"/>
    <property type="match status" value="1"/>
</dbReference>
<feature type="chain" id="PRO_5023417134" description="Phosphatidylserine decarboxylase alpha chain" evidence="12">
    <location>
        <begin position="254"/>
        <end position="288"/>
    </location>
</feature>
<keyword evidence="5 12" id="KW-0443">Lipid metabolism</keyword>
<keyword evidence="6 12" id="KW-0472">Membrane</keyword>
<comment type="cofactor">
    <cofactor evidence="12">
        <name>pyruvate</name>
        <dbReference type="ChEBI" id="CHEBI:15361"/>
    </cofactor>
    <text evidence="12">Binds 1 pyruvoyl group covalently per subunit.</text>
</comment>
<keyword evidence="14" id="KW-1185">Reference proteome</keyword>
<evidence type="ECO:0000256" key="7">
    <source>
        <dbReference type="ARBA" id="ARBA00023145"/>
    </source>
</evidence>
<feature type="active site" description="Charge relay system; for autoendoproteolytic cleavage activity" evidence="12">
    <location>
        <position position="151"/>
    </location>
</feature>
<proteinExistence type="inferred from homology"/>
<evidence type="ECO:0000256" key="4">
    <source>
        <dbReference type="ARBA" id="ARBA00022793"/>
    </source>
</evidence>
<evidence type="ECO:0000256" key="10">
    <source>
        <dbReference type="ARBA" id="ARBA00023264"/>
    </source>
</evidence>
<comment type="subunit">
    <text evidence="12">Heterodimer of a large membrane-associated beta subunit and a small pyruvoyl-containing alpha subunit.</text>
</comment>
<accession>I3CDR2</accession>
<keyword evidence="10 12" id="KW-1208">Phospholipid metabolism</keyword>
<dbReference type="HOGENOM" id="CLU_029061_4_1_6"/>
<evidence type="ECO:0000256" key="3">
    <source>
        <dbReference type="ARBA" id="ARBA00022516"/>
    </source>
</evidence>
<evidence type="ECO:0000256" key="12">
    <source>
        <dbReference type="HAMAP-Rule" id="MF_00662"/>
    </source>
</evidence>
<dbReference type="RefSeq" id="WP_002683981.1">
    <property type="nucleotide sequence ID" value="NZ_JH600070.1"/>
</dbReference>
<dbReference type="OrthoDB" id="9802030at2"/>
<dbReference type="STRING" id="395493.BegalDRAFT_0845"/>
<dbReference type="eggNOG" id="COG0688">
    <property type="taxonomic scope" value="Bacteria"/>
</dbReference>
<protein>
    <recommendedName>
        <fullName evidence="12">Phosphatidylserine decarboxylase proenzyme</fullName>
        <ecNumber evidence="12">4.1.1.65</ecNumber>
    </recommendedName>
    <component>
        <recommendedName>
            <fullName evidence="12">Phosphatidylserine decarboxylase alpha chain</fullName>
        </recommendedName>
    </component>
    <component>
        <recommendedName>
            <fullName evidence="12">Phosphatidylserine decarboxylase beta chain</fullName>
        </recommendedName>
    </component>
</protein>